<dbReference type="InterPro" id="IPR000182">
    <property type="entry name" value="GNAT_dom"/>
</dbReference>
<dbReference type="SUPFAM" id="SSF55729">
    <property type="entry name" value="Acyl-CoA N-acyltransferases (Nat)"/>
    <property type="match status" value="1"/>
</dbReference>
<dbReference type="Gene3D" id="3.40.630.110">
    <property type="entry name" value="GNAT acetyltransferase-like"/>
    <property type="match status" value="1"/>
</dbReference>
<name>M8DF06_9BACL</name>
<dbReference type="PANTHER" id="PTHR31143:SF2">
    <property type="entry name" value="FR47-LIKE DOMAIN-CONTAINING PROTEIN-RELATED"/>
    <property type="match status" value="1"/>
</dbReference>
<proteinExistence type="predicted"/>
<feature type="domain" description="N-acetyltransferase" evidence="1">
    <location>
        <begin position="144"/>
        <end position="276"/>
    </location>
</feature>
<keyword evidence="3" id="KW-1185">Reference proteome</keyword>
<dbReference type="InterPro" id="IPR016181">
    <property type="entry name" value="Acyl_CoA_acyltransferase"/>
</dbReference>
<dbReference type="InterPro" id="IPR027365">
    <property type="entry name" value="GNAT_acetyltra_YdfB-like"/>
</dbReference>
<comment type="caution">
    <text evidence="2">The sequence shown here is derived from an EMBL/GenBank/DDBJ whole genome shotgun (WGS) entry which is preliminary data.</text>
</comment>
<protein>
    <submittedName>
        <fullName evidence="2">Acetyltransferase</fullName>
    </submittedName>
</protein>
<dbReference type="EMBL" id="APBN01000005">
    <property type="protein sequence ID" value="EMT52002.1"/>
    <property type="molecule type" value="Genomic_DNA"/>
</dbReference>
<dbReference type="Pfam" id="PF12746">
    <property type="entry name" value="GNAT_acetyltran"/>
    <property type="match status" value="1"/>
</dbReference>
<dbReference type="PROSITE" id="PS51186">
    <property type="entry name" value="GNAT"/>
    <property type="match status" value="1"/>
</dbReference>
<dbReference type="GO" id="GO:0016747">
    <property type="term" value="F:acyltransferase activity, transferring groups other than amino-acyl groups"/>
    <property type="evidence" value="ECO:0007669"/>
    <property type="project" value="InterPro"/>
</dbReference>
<accession>M8DF06</accession>
<dbReference type="STRING" id="1300222.I532_14203"/>
<dbReference type="OrthoDB" id="2773476at2"/>
<dbReference type="InterPro" id="IPR042573">
    <property type="entry name" value="GNAT_acetyltra_N"/>
</dbReference>
<dbReference type="RefSeq" id="WP_003389018.1">
    <property type="nucleotide sequence ID" value="NZ_APBN01000005.1"/>
</dbReference>
<dbReference type="PATRIC" id="fig|1300222.3.peg.2967"/>
<evidence type="ECO:0000313" key="2">
    <source>
        <dbReference type="EMBL" id="EMT52002.1"/>
    </source>
</evidence>
<evidence type="ECO:0000259" key="1">
    <source>
        <dbReference type="PROSITE" id="PS51186"/>
    </source>
</evidence>
<dbReference type="Gene3D" id="3.40.630.30">
    <property type="match status" value="1"/>
</dbReference>
<evidence type="ECO:0000313" key="3">
    <source>
        <dbReference type="Proteomes" id="UP000012081"/>
    </source>
</evidence>
<gene>
    <name evidence="2" type="ORF">I532_14203</name>
</gene>
<keyword evidence="2" id="KW-0808">Transferase</keyword>
<organism evidence="2 3">
    <name type="scientific">Brevibacillus borstelensis AK1</name>
    <dbReference type="NCBI Taxonomy" id="1300222"/>
    <lineage>
        <taxon>Bacteria</taxon>
        <taxon>Bacillati</taxon>
        <taxon>Bacillota</taxon>
        <taxon>Bacilli</taxon>
        <taxon>Bacillales</taxon>
        <taxon>Paenibacillaceae</taxon>
        <taxon>Brevibacillus</taxon>
    </lineage>
</organism>
<dbReference type="PANTHER" id="PTHR31143">
    <property type="match status" value="1"/>
</dbReference>
<dbReference type="Proteomes" id="UP000012081">
    <property type="component" value="Unassembled WGS sequence"/>
</dbReference>
<dbReference type="AlphaFoldDB" id="M8DF06"/>
<reference evidence="2 3" key="1">
    <citation type="submission" date="2013-03" db="EMBL/GenBank/DDBJ databases">
        <title>Assembly of a new bacterial strain Brevibacillus borstelensis AK1.</title>
        <authorList>
            <person name="Rajan I."/>
            <person name="PoliReddy D."/>
            <person name="Sugumar T."/>
            <person name="Rathinam K."/>
            <person name="Alqarawi S."/>
            <person name="Khalil A.B."/>
            <person name="Sivakumar N."/>
        </authorList>
    </citation>
    <scope>NUCLEOTIDE SEQUENCE [LARGE SCALE GENOMIC DNA]</scope>
    <source>
        <strain evidence="2 3">AK1</strain>
    </source>
</reference>
<sequence length="276" mass="31667">MIFKLDRQDHRKVRSLLPATEQIYNRTVHAIIDGVNRGTIYVDDLSQPKTALVDVTGISSLFIGDPHNQKFIAPLREFIDTKLKIDTYESCGGTYFIAVLSDEAWEKAIEEAISHRDYEPDFECYFTFHPDRFLVAKSSFKPLPSGYSARKIDAAVIERDRDEYLSNAIAEFWYSVDDFLKQGLGYCIMKGDEVVSACFSCCVYGKHHEINVETYREEERSQGLATAACVLYLEHCLQFGLTPHWATMETNEASIRLGEKLGFQYDSRLKTLEFEF</sequence>